<dbReference type="PANTHER" id="PTHR43798">
    <property type="entry name" value="MONOACYLGLYCEROL LIPASE"/>
    <property type="match status" value="1"/>
</dbReference>
<keyword evidence="4" id="KW-1185">Reference proteome</keyword>
<reference evidence="3 4" key="1">
    <citation type="submission" date="2018-10" db="EMBL/GenBank/DDBJ databases">
        <title>Natronolimnobius sp. XQ-INN 246 isolated from Inner Mongolia Autonomous Region of China.</title>
        <authorList>
            <person name="Xue Q."/>
        </authorList>
    </citation>
    <scope>NUCLEOTIDE SEQUENCE [LARGE SCALE GENOMIC DNA]</scope>
    <source>
        <strain evidence="3 4">XQ-INN 246</strain>
    </source>
</reference>
<dbReference type="Gene3D" id="3.40.50.1820">
    <property type="entry name" value="alpha/beta hydrolase"/>
    <property type="match status" value="1"/>
</dbReference>
<dbReference type="OrthoDB" id="111592at2157"/>
<dbReference type="RefSeq" id="WP_141466204.1">
    <property type="nucleotide sequence ID" value="NZ_RBZW01000066.1"/>
</dbReference>
<dbReference type="PANTHER" id="PTHR43798:SF33">
    <property type="entry name" value="HYDROLASE, PUTATIVE (AFU_ORTHOLOGUE AFUA_2G14860)-RELATED"/>
    <property type="match status" value="1"/>
</dbReference>
<dbReference type="Pfam" id="PF08386">
    <property type="entry name" value="Abhydrolase_4"/>
    <property type="match status" value="1"/>
</dbReference>
<dbReference type="SUPFAM" id="SSF53474">
    <property type="entry name" value="alpha/beta-Hydrolases"/>
    <property type="match status" value="1"/>
</dbReference>
<feature type="domain" description="AB hydrolase-1" evidence="1">
    <location>
        <begin position="22"/>
        <end position="139"/>
    </location>
</feature>
<dbReference type="Pfam" id="PF00561">
    <property type="entry name" value="Abhydrolase_1"/>
    <property type="match status" value="1"/>
</dbReference>
<dbReference type="GO" id="GO:0016020">
    <property type="term" value="C:membrane"/>
    <property type="evidence" value="ECO:0007669"/>
    <property type="project" value="TreeGrafter"/>
</dbReference>
<dbReference type="EMBL" id="RBZW01000066">
    <property type="protein sequence ID" value="THE63358.1"/>
    <property type="molecule type" value="Genomic_DNA"/>
</dbReference>
<sequence length="253" mass="27287">MTYQCVQVNGIDLYYQDVGEGPPVVFVHGFSGNHLSWWQQIPAFADRYRCLAPDQRLFGRSTDEPDGPGATAHADDLIGLLDHLEVEEVALVGHSMGGWPVAAFGSQYPERTAALVLSGTPGGLLSADRHAELLDAGQASLPDVDPLSREDAFLSDAIEALNTDRPDEFASIRPTLEAFSIDPDRLVEGDVPTFLIAGEADQFMPRNALEALAARLEGAEYAIVDEAGHSANVEQPAAFNQYVGAFLDEHVIV</sequence>
<evidence type="ECO:0000259" key="1">
    <source>
        <dbReference type="Pfam" id="PF00561"/>
    </source>
</evidence>
<evidence type="ECO:0000313" key="3">
    <source>
        <dbReference type="EMBL" id="THE63358.1"/>
    </source>
</evidence>
<organism evidence="3 4">
    <name type="scientific">Salinadaptatus halalkaliphilus</name>
    <dbReference type="NCBI Taxonomy" id="2419781"/>
    <lineage>
        <taxon>Archaea</taxon>
        <taxon>Methanobacteriati</taxon>
        <taxon>Methanobacteriota</taxon>
        <taxon>Stenosarchaea group</taxon>
        <taxon>Halobacteria</taxon>
        <taxon>Halobacteriales</taxon>
        <taxon>Natrialbaceae</taxon>
        <taxon>Salinadaptatus</taxon>
    </lineage>
</organism>
<dbReference type="InterPro" id="IPR000073">
    <property type="entry name" value="AB_hydrolase_1"/>
</dbReference>
<dbReference type="AlphaFoldDB" id="A0A4S3TL82"/>
<dbReference type="Proteomes" id="UP000318864">
    <property type="component" value="Unassembled WGS sequence"/>
</dbReference>
<evidence type="ECO:0000313" key="4">
    <source>
        <dbReference type="Proteomes" id="UP000318864"/>
    </source>
</evidence>
<keyword evidence="3" id="KW-0378">Hydrolase</keyword>
<proteinExistence type="predicted"/>
<dbReference type="InterPro" id="IPR029058">
    <property type="entry name" value="AB_hydrolase_fold"/>
</dbReference>
<gene>
    <name evidence="3" type="ORF">D8Y22_18865</name>
</gene>
<dbReference type="InterPro" id="IPR013595">
    <property type="entry name" value="Pept_S33_TAP-like_C"/>
</dbReference>
<name>A0A4S3TL82_9EURY</name>
<protein>
    <submittedName>
        <fullName evidence="3">Alpha/beta hydrolase</fullName>
    </submittedName>
</protein>
<evidence type="ECO:0000259" key="2">
    <source>
        <dbReference type="Pfam" id="PF08386"/>
    </source>
</evidence>
<feature type="domain" description="Peptidase S33 tripeptidyl aminopeptidase-like C-terminal" evidence="2">
    <location>
        <begin position="187"/>
        <end position="248"/>
    </location>
</feature>
<dbReference type="PRINTS" id="PR00111">
    <property type="entry name" value="ABHYDROLASE"/>
</dbReference>
<dbReference type="InterPro" id="IPR050266">
    <property type="entry name" value="AB_hydrolase_sf"/>
</dbReference>
<dbReference type="GO" id="GO:0016787">
    <property type="term" value="F:hydrolase activity"/>
    <property type="evidence" value="ECO:0007669"/>
    <property type="project" value="UniProtKB-KW"/>
</dbReference>
<accession>A0A4S3TL82</accession>
<comment type="caution">
    <text evidence="3">The sequence shown here is derived from an EMBL/GenBank/DDBJ whole genome shotgun (WGS) entry which is preliminary data.</text>
</comment>